<name>D8SVN3_SELML</name>
<evidence type="ECO:0000256" key="2">
    <source>
        <dbReference type="ARBA" id="ARBA00023204"/>
    </source>
</evidence>
<evidence type="ECO:0000313" key="6">
    <source>
        <dbReference type="Proteomes" id="UP000001514"/>
    </source>
</evidence>
<dbReference type="KEGG" id="smo:SELMODRAFT_426198"/>
<dbReference type="GO" id="GO:0005634">
    <property type="term" value="C:nucleus"/>
    <property type="evidence" value="ECO:0000318"/>
    <property type="project" value="GO_Central"/>
</dbReference>
<protein>
    <recommendedName>
        <fullName evidence="4">Morc S5 domain-containing protein</fullName>
    </recommendedName>
</protein>
<feature type="region of interest" description="Disordered" evidence="3">
    <location>
        <begin position="1"/>
        <end position="40"/>
    </location>
</feature>
<reference evidence="5 6" key="1">
    <citation type="journal article" date="2011" name="Science">
        <title>The Selaginella genome identifies genetic changes associated with the evolution of vascular plants.</title>
        <authorList>
            <person name="Banks J.A."/>
            <person name="Nishiyama T."/>
            <person name="Hasebe M."/>
            <person name="Bowman J.L."/>
            <person name="Gribskov M."/>
            <person name="dePamphilis C."/>
            <person name="Albert V.A."/>
            <person name="Aono N."/>
            <person name="Aoyama T."/>
            <person name="Ambrose B.A."/>
            <person name="Ashton N.W."/>
            <person name="Axtell M.J."/>
            <person name="Barker E."/>
            <person name="Barker M.S."/>
            <person name="Bennetzen J.L."/>
            <person name="Bonawitz N.D."/>
            <person name="Chapple C."/>
            <person name="Cheng C."/>
            <person name="Correa L.G."/>
            <person name="Dacre M."/>
            <person name="DeBarry J."/>
            <person name="Dreyer I."/>
            <person name="Elias M."/>
            <person name="Engstrom E.M."/>
            <person name="Estelle M."/>
            <person name="Feng L."/>
            <person name="Finet C."/>
            <person name="Floyd S.K."/>
            <person name="Frommer W.B."/>
            <person name="Fujita T."/>
            <person name="Gramzow L."/>
            <person name="Gutensohn M."/>
            <person name="Harholt J."/>
            <person name="Hattori M."/>
            <person name="Heyl A."/>
            <person name="Hirai T."/>
            <person name="Hiwatashi Y."/>
            <person name="Ishikawa M."/>
            <person name="Iwata M."/>
            <person name="Karol K.G."/>
            <person name="Koehler B."/>
            <person name="Kolukisaoglu U."/>
            <person name="Kubo M."/>
            <person name="Kurata T."/>
            <person name="Lalonde S."/>
            <person name="Li K."/>
            <person name="Li Y."/>
            <person name="Litt A."/>
            <person name="Lyons E."/>
            <person name="Manning G."/>
            <person name="Maruyama T."/>
            <person name="Michael T.P."/>
            <person name="Mikami K."/>
            <person name="Miyazaki S."/>
            <person name="Morinaga S."/>
            <person name="Murata T."/>
            <person name="Mueller-Roeber B."/>
            <person name="Nelson D.R."/>
            <person name="Obara M."/>
            <person name="Oguri Y."/>
            <person name="Olmstead R.G."/>
            <person name="Onodera N."/>
            <person name="Petersen B.L."/>
            <person name="Pils B."/>
            <person name="Prigge M."/>
            <person name="Rensing S.A."/>
            <person name="Riano-Pachon D.M."/>
            <person name="Roberts A.W."/>
            <person name="Sato Y."/>
            <person name="Scheller H.V."/>
            <person name="Schulz B."/>
            <person name="Schulz C."/>
            <person name="Shakirov E.V."/>
            <person name="Shibagaki N."/>
            <person name="Shinohara N."/>
            <person name="Shippen D.E."/>
            <person name="Soerensen I."/>
            <person name="Sotooka R."/>
            <person name="Sugimoto N."/>
            <person name="Sugita M."/>
            <person name="Sumikawa N."/>
            <person name="Tanurdzic M."/>
            <person name="Theissen G."/>
            <person name="Ulvskov P."/>
            <person name="Wakazuki S."/>
            <person name="Weng J.K."/>
            <person name="Willats W.W."/>
            <person name="Wipf D."/>
            <person name="Wolf P.G."/>
            <person name="Yang L."/>
            <person name="Zimmer A.D."/>
            <person name="Zhu Q."/>
            <person name="Mitros T."/>
            <person name="Hellsten U."/>
            <person name="Loque D."/>
            <person name="Otillar R."/>
            <person name="Salamov A."/>
            <person name="Schmutz J."/>
            <person name="Shapiro H."/>
            <person name="Lindquist E."/>
            <person name="Lucas S."/>
            <person name="Rokhsar D."/>
            <person name="Grigoriev I.V."/>
        </authorList>
    </citation>
    <scope>NUCLEOTIDE SEQUENCE [LARGE SCALE GENOMIC DNA]</scope>
</reference>
<proteinExistence type="predicted"/>
<dbReference type="Proteomes" id="UP000001514">
    <property type="component" value="Unassembled WGS sequence"/>
</dbReference>
<evidence type="ECO:0000259" key="4">
    <source>
        <dbReference type="Pfam" id="PF17942"/>
    </source>
</evidence>
<feature type="region of interest" description="Disordered" evidence="3">
    <location>
        <begin position="286"/>
        <end position="317"/>
    </location>
</feature>
<dbReference type="Gramene" id="EFJ11467">
    <property type="protein sequence ID" value="EFJ11467"/>
    <property type="gene ID" value="SELMODRAFT_426198"/>
</dbReference>
<dbReference type="GO" id="GO:0016887">
    <property type="term" value="F:ATP hydrolysis activity"/>
    <property type="evidence" value="ECO:0007669"/>
    <property type="project" value="InterPro"/>
</dbReference>
<dbReference type="InParanoid" id="D8SVN3"/>
<accession>D8SVN3</accession>
<dbReference type="HOGENOM" id="CLU_485216_0_0_1"/>
<evidence type="ECO:0000256" key="1">
    <source>
        <dbReference type="ARBA" id="ARBA00022763"/>
    </source>
</evidence>
<keyword evidence="6" id="KW-1185">Reference proteome</keyword>
<feature type="domain" description="Morc S5" evidence="4">
    <location>
        <begin position="184"/>
        <end position="266"/>
    </location>
</feature>
<organism evidence="6">
    <name type="scientific">Selaginella moellendorffii</name>
    <name type="common">Spikemoss</name>
    <dbReference type="NCBI Taxonomy" id="88036"/>
    <lineage>
        <taxon>Eukaryota</taxon>
        <taxon>Viridiplantae</taxon>
        <taxon>Streptophyta</taxon>
        <taxon>Embryophyta</taxon>
        <taxon>Tracheophyta</taxon>
        <taxon>Lycopodiopsida</taxon>
        <taxon>Selaginellales</taxon>
        <taxon>Selaginellaceae</taxon>
        <taxon>Selaginella</taxon>
    </lineage>
</organism>
<dbReference type="EMBL" id="GL377646">
    <property type="protein sequence ID" value="EFJ11467.1"/>
    <property type="molecule type" value="Genomic_DNA"/>
</dbReference>
<keyword evidence="2" id="KW-0234">DNA repair</keyword>
<dbReference type="eggNOG" id="KOG1845">
    <property type="taxonomic scope" value="Eukaryota"/>
</dbReference>
<dbReference type="InterPro" id="IPR041006">
    <property type="entry name" value="Morc_S5"/>
</dbReference>
<sequence>MEEEDERNAGGAGASRMVASTTERRGAGGRGGPGDQLRRPKIELMPPDFLDFFPIRNEALEITTVPACKRFFIPMQQATNGLWAIMVDESPRIVCMSFGYSSKDKDDCMIGQYGNGFKTSTTRLGADVIVFSKSKAKRGKSFLCDTMQQDVIVPTIMKSMAGWRRTAYMAEKYPSAKHVFLYQYSLMIYASILYLHLPNNFKITLWNQEILHHNTLNDLTHIEEVVYKPKDGQYMSAIVHLWFLKDAIQHLNVQGFNVYHKNWLIKDNNCQKVGYLGPLATAASRKRKMMHEVQQPQNAERGDGLQGRPTSASSLSDDGLVGVERLVSGLPPGARINFWLDPSTLIACVVTSARGPPPKKPLTPPCPKVLMTEEKRDVQNRTELLLVSTSGDVDPLVLGEAAVYTFVIHLLMETTCWCRPCTGLILFRSPGAERTEYILGSMPLSVPFPTRIKPPNCRPSNNPFAMPQVKVVFDYDRRRETLKVRISSGSSQDPLTRSQLRELASELQQNASASWTLLGQKPTASGVILRYQKSTASRGILTYRGKSQRPARRRKSTRRILP</sequence>
<dbReference type="PANTHER" id="PTHR23336:SF80">
    <property type="entry name" value="PROTEIN MICRORCHIDIA 7-LIKE"/>
    <property type="match status" value="1"/>
</dbReference>
<dbReference type="InterPro" id="IPR045261">
    <property type="entry name" value="MORC_ATPase"/>
</dbReference>
<evidence type="ECO:0000256" key="3">
    <source>
        <dbReference type="SAM" id="MobiDB-lite"/>
    </source>
</evidence>
<dbReference type="AlphaFoldDB" id="D8SVN3"/>
<dbReference type="Pfam" id="PF17942">
    <property type="entry name" value="Morc6_S5"/>
    <property type="match status" value="1"/>
</dbReference>
<gene>
    <name evidence="5" type="ORF">SELMODRAFT_426198</name>
</gene>
<dbReference type="PANTHER" id="PTHR23336">
    <property type="entry name" value="ZINC FINGER CW-TYPE COILED-COIL DOMAIN PROTEIN 3"/>
    <property type="match status" value="1"/>
</dbReference>
<dbReference type="GO" id="GO:0006281">
    <property type="term" value="P:DNA repair"/>
    <property type="evidence" value="ECO:0007669"/>
    <property type="project" value="UniProtKB-KW"/>
</dbReference>
<evidence type="ECO:0000313" key="5">
    <source>
        <dbReference type="EMBL" id="EFJ11467.1"/>
    </source>
</evidence>
<keyword evidence="1" id="KW-0227">DNA damage</keyword>